<dbReference type="InterPro" id="IPR012338">
    <property type="entry name" value="Beta-lactam/transpept-like"/>
</dbReference>
<feature type="domain" description="Beta-lactamase-related" evidence="2">
    <location>
        <begin position="45"/>
        <end position="416"/>
    </location>
</feature>
<dbReference type="EMBL" id="VLKW01000012">
    <property type="protein sequence ID" value="TWI43484.1"/>
    <property type="molecule type" value="Genomic_DNA"/>
</dbReference>
<evidence type="ECO:0000313" key="3">
    <source>
        <dbReference type="EMBL" id="TWI43484.1"/>
    </source>
</evidence>
<dbReference type="InterPro" id="IPR001466">
    <property type="entry name" value="Beta-lactam-related"/>
</dbReference>
<dbReference type="Proteomes" id="UP000315112">
    <property type="component" value="Unassembled WGS sequence"/>
</dbReference>
<dbReference type="PANTHER" id="PTHR43283:SF3">
    <property type="entry name" value="BETA-LACTAMASE FAMILY PROTEIN (AFU_ORTHOLOGUE AFUA_5G07500)"/>
    <property type="match status" value="1"/>
</dbReference>
<dbReference type="AlphaFoldDB" id="A0A562PGA8"/>
<evidence type="ECO:0000256" key="1">
    <source>
        <dbReference type="SAM" id="SignalP"/>
    </source>
</evidence>
<sequence length="438" mass="47105">MRSTHSALLGALIAGLMFARPTLAAAPADLDRSLAAIVADPARPLASLAVLAVRDGRIVYEGQFGQARIGTAKPVTARTMFRIASISKMMTTLALMKLVEDGAVRLDEDVGTYLGYPLRNPHFPDRPITLRQLLTHTSSLRDDAGYSWGADTALKDVLVPGGARYGTGAMWARNAGPGRYFTYCNLGWGVIGTVMERVTGERFDRLMRRLLLDPMGLRGGYNPAAFTADEVADTATLYRRRTTDTEVWNPAGPWIAQVDDYDTKAPAAPPGIEGDVPGTNGTLFSPTGGLRISAHDLGKVMLMLIGGGIHEGRRILRPETIALMFEEHWRYAAKDGQPNGDTLHGLYHSWGLGAQRFPDVDGAGNRLVEGGHFTAVGHLGEAYGLVGTFAVDLAHRNGIVSLIGGFGTDPERDPGRYSAHTRAEEAILTTLYRGAVAP</sequence>
<dbReference type="SUPFAM" id="SSF56601">
    <property type="entry name" value="beta-lactamase/transpeptidase-like"/>
    <property type="match status" value="1"/>
</dbReference>
<dbReference type="RefSeq" id="WP_229418964.1">
    <property type="nucleotide sequence ID" value="NZ_CP046904.1"/>
</dbReference>
<gene>
    <name evidence="3" type="ORF">IP92_05048</name>
</gene>
<dbReference type="PANTHER" id="PTHR43283">
    <property type="entry name" value="BETA-LACTAMASE-RELATED"/>
    <property type="match status" value="1"/>
</dbReference>
<organism evidence="3 4">
    <name type="scientific">Pseudoduganella flava</name>
    <dbReference type="NCBI Taxonomy" id="871742"/>
    <lineage>
        <taxon>Bacteria</taxon>
        <taxon>Pseudomonadati</taxon>
        <taxon>Pseudomonadota</taxon>
        <taxon>Betaproteobacteria</taxon>
        <taxon>Burkholderiales</taxon>
        <taxon>Oxalobacteraceae</taxon>
        <taxon>Telluria group</taxon>
        <taxon>Pseudoduganella</taxon>
    </lineage>
</organism>
<evidence type="ECO:0000313" key="4">
    <source>
        <dbReference type="Proteomes" id="UP000315112"/>
    </source>
</evidence>
<reference evidence="3 4" key="1">
    <citation type="journal article" date="2015" name="Stand. Genomic Sci.">
        <title>Genomic Encyclopedia of Bacterial and Archaeal Type Strains, Phase III: the genomes of soil and plant-associated and newly described type strains.</title>
        <authorList>
            <person name="Whitman W.B."/>
            <person name="Woyke T."/>
            <person name="Klenk H.P."/>
            <person name="Zhou Y."/>
            <person name="Lilburn T.G."/>
            <person name="Beck B.J."/>
            <person name="De Vos P."/>
            <person name="Vandamme P."/>
            <person name="Eisen J.A."/>
            <person name="Garrity G."/>
            <person name="Hugenholtz P."/>
            <person name="Kyrpides N.C."/>
        </authorList>
    </citation>
    <scope>NUCLEOTIDE SEQUENCE [LARGE SCALE GENOMIC DNA]</scope>
    <source>
        <strain evidence="3 4">CGMCC 1.10685</strain>
    </source>
</reference>
<name>A0A562PGA8_9BURK</name>
<feature type="signal peptide" evidence="1">
    <location>
        <begin position="1"/>
        <end position="24"/>
    </location>
</feature>
<feature type="chain" id="PRO_5022061123" evidence="1">
    <location>
        <begin position="25"/>
        <end position="438"/>
    </location>
</feature>
<accession>A0A562PGA8</accession>
<protein>
    <submittedName>
        <fullName evidence="3">CubicO group peptidase (Beta-lactamase class C family)</fullName>
    </submittedName>
</protein>
<dbReference type="Pfam" id="PF00144">
    <property type="entry name" value="Beta-lactamase"/>
    <property type="match status" value="1"/>
</dbReference>
<proteinExistence type="predicted"/>
<evidence type="ECO:0000259" key="2">
    <source>
        <dbReference type="Pfam" id="PF00144"/>
    </source>
</evidence>
<dbReference type="InterPro" id="IPR050789">
    <property type="entry name" value="Diverse_Enzym_Activities"/>
</dbReference>
<keyword evidence="1" id="KW-0732">Signal</keyword>
<comment type="caution">
    <text evidence="3">The sequence shown here is derived from an EMBL/GenBank/DDBJ whole genome shotgun (WGS) entry which is preliminary data.</text>
</comment>
<dbReference type="Gene3D" id="3.40.710.10">
    <property type="entry name" value="DD-peptidase/beta-lactamase superfamily"/>
    <property type="match status" value="1"/>
</dbReference>